<dbReference type="Proteomes" id="UP000523161">
    <property type="component" value="Unassembled WGS sequence"/>
</dbReference>
<dbReference type="InterPro" id="IPR036737">
    <property type="entry name" value="OmpA-like_sf"/>
</dbReference>
<keyword evidence="8" id="KW-1185">Reference proteome</keyword>
<comment type="subcellular location">
    <subcellularLocation>
        <location evidence="1">Cell outer membrane</location>
    </subcellularLocation>
</comment>
<dbReference type="GO" id="GO:0009279">
    <property type="term" value="C:cell outer membrane"/>
    <property type="evidence" value="ECO:0007669"/>
    <property type="project" value="UniProtKB-SubCell"/>
</dbReference>
<dbReference type="Gene3D" id="2.60.40.2540">
    <property type="match status" value="1"/>
</dbReference>
<organism evidence="7 8">
    <name type="scientific">Rheinheimera lutimaris</name>
    <dbReference type="NCBI Taxonomy" id="2740584"/>
    <lineage>
        <taxon>Bacteria</taxon>
        <taxon>Pseudomonadati</taxon>
        <taxon>Pseudomonadota</taxon>
        <taxon>Gammaproteobacteria</taxon>
        <taxon>Chromatiales</taxon>
        <taxon>Chromatiaceae</taxon>
        <taxon>Rheinheimera</taxon>
    </lineage>
</organism>
<feature type="domain" description="OmpA-like" evidence="6">
    <location>
        <begin position="167"/>
        <end position="283"/>
    </location>
</feature>
<feature type="signal peptide" evidence="5">
    <location>
        <begin position="1"/>
        <end position="20"/>
    </location>
</feature>
<accession>A0A7Y5EHX6</accession>
<evidence type="ECO:0000256" key="2">
    <source>
        <dbReference type="ARBA" id="ARBA00023136"/>
    </source>
</evidence>
<dbReference type="Gene3D" id="3.30.1330.60">
    <property type="entry name" value="OmpA-like domain"/>
    <property type="match status" value="1"/>
</dbReference>
<gene>
    <name evidence="7" type="ORF">HRH59_10075</name>
</gene>
<proteinExistence type="predicted"/>
<evidence type="ECO:0000313" key="7">
    <source>
        <dbReference type="EMBL" id="NRQ42899.1"/>
    </source>
</evidence>
<keyword evidence="2 4" id="KW-0472">Membrane</keyword>
<dbReference type="InterPro" id="IPR041544">
    <property type="entry name" value="MotY_N"/>
</dbReference>
<evidence type="ECO:0000313" key="8">
    <source>
        <dbReference type="Proteomes" id="UP000523161"/>
    </source>
</evidence>
<dbReference type="InterPro" id="IPR006664">
    <property type="entry name" value="OMP_bac"/>
</dbReference>
<reference evidence="7 8" key="1">
    <citation type="submission" date="2020-06" db="EMBL/GenBank/DDBJ databases">
        <title>Rheinheimera sp. nov., a marine bacterium isolated from coastal.</title>
        <authorList>
            <person name="Yu Q."/>
            <person name="Qi Y."/>
            <person name="Pu J."/>
        </authorList>
    </citation>
    <scope>NUCLEOTIDE SEQUENCE [LARGE SCALE GENOMIC DNA]</scope>
    <source>
        <strain evidence="7 8">YQF-2</strain>
    </source>
</reference>
<keyword evidence="5" id="KW-0732">Signal</keyword>
<evidence type="ECO:0000259" key="6">
    <source>
        <dbReference type="PROSITE" id="PS51123"/>
    </source>
</evidence>
<evidence type="ECO:0000256" key="1">
    <source>
        <dbReference type="ARBA" id="ARBA00004442"/>
    </source>
</evidence>
<keyword evidence="3" id="KW-0998">Cell outer membrane</keyword>
<dbReference type="InterPro" id="IPR050330">
    <property type="entry name" value="Bact_OuterMem_StrucFunc"/>
</dbReference>
<evidence type="ECO:0000256" key="3">
    <source>
        <dbReference type="ARBA" id="ARBA00023237"/>
    </source>
</evidence>
<protein>
    <submittedName>
        <fullName evidence="7">OmpA family protein</fullName>
    </submittedName>
</protein>
<comment type="caution">
    <text evidence="7">The sequence shown here is derived from an EMBL/GenBank/DDBJ whole genome shotgun (WGS) entry which is preliminary data.</text>
</comment>
<dbReference type="InterPro" id="IPR006665">
    <property type="entry name" value="OmpA-like"/>
</dbReference>
<evidence type="ECO:0000256" key="5">
    <source>
        <dbReference type="SAM" id="SignalP"/>
    </source>
</evidence>
<dbReference type="AlphaFoldDB" id="A0A7Y5EHX6"/>
<dbReference type="SUPFAM" id="SSF103088">
    <property type="entry name" value="OmpA-like"/>
    <property type="match status" value="1"/>
</dbReference>
<dbReference type="PANTHER" id="PTHR30329:SF21">
    <property type="entry name" value="LIPOPROTEIN YIAD-RELATED"/>
    <property type="match status" value="1"/>
</dbReference>
<evidence type="ECO:0000256" key="4">
    <source>
        <dbReference type="PROSITE-ProRule" id="PRU00473"/>
    </source>
</evidence>
<dbReference type="EMBL" id="JABSOD010000008">
    <property type="protein sequence ID" value="NRQ42899.1"/>
    <property type="molecule type" value="Genomic_DNA"/>
</dbReference>
<dbReference type="RefSeq" id="WP_173501142.1">
    <property type="nucleotide sequence ID" value="NZ_JABSOD010000008.1"/>
</dbReference>
<sequence>MSLLSLSLWLSASATGGALAAALLVQPAEQADWQLHSSAFHCRLQQVVNGVGDVSFLAEPGHSLRLDLALAQPYYALAQASVVARPADWQNTTAATLPLPYQAELYHDARVSFIAGALPLLQQIQFGNWLQFELSDPQHKQQILLTSVSGADAVEQFRGCVAQMSPLSWQQARDTEIQFADGQRTLTRQQLPALQKLARYLQLDRSVNKILIDGHTDDVGSVLANRVLSQERADEVAAQLIELGVAASKLEIRAHGNRYPQLNSHGKAEQANRRVTVRLIRPAAAQQEAGE</sequence>
<dbReference type="CDD" id="cd07185">
    <property type="entry name" value="OmpA_C-like"/>
    <property type="match status" value="1"/>
</dbReference>
<name>A0A7Y5EHX6_9GAMM</name>
<dbReference type="PRINTS" id="PR01021">
    <property type="entry name" value="OMPADOMAIN"/>
</dbReference>
<feature type="chain" id="PRO_5031017110" evidence="5">
    <location>
        <begin position="21"/>
        <end position="291"/>
    </location>
</feature>
<dbReference type="PANTHER" id="PTHR30329">
    <property type="entry name" value="STATOR ELEMENT OF FLAGELLAR MOTOR COMPLEX"/>
    <property type="match status" value="1"/>
</dbReference>
<dbReference type="Pfam" id="PF18393">
    <property type="entry name" value="MotY_N"/>
    <property type="match status" value="1"/>
</dbReference>
<dbReference type="PROSITE" id="PS51123">
    <property type="entry name" value="OMPA_2"/>
    <property type="match status" value="1"/>
</dbReference>
<dbReference type="Pfam" id="PF00691">
    <property type="entry name" value="OmpA"/>
    <property type="match status" value="1"/>
</dbReference>